<dbReference type="PANTHER" id="PTHR47197:SF3">
    <property type="entry name" value="DIHYDRO-HEME D1 DEHYDROGENASE"/>
    <property type="match status" value="1"/>
</dbReference>
<dbReference type="Gene3D" id="2.130.10.10">
    <property type="entry name" value="YVTN repeat-like/Quinoprotein amine dehydrogenase"/>
    <property type="match status" value="1"/>
</dbReference>
<name>A0A510DXK6_9CREN</name>
<accession>A0A510DXK6</accession>
<reference evidence="1 2" key="1">
    <citation type="journal article" date="2020" name="Int. J. Syst. Evol. Microbiol.">
        <title>Sulfuracidifex tepidarius gen. nov., sp. nov. and transfer of Sulfolobus metallicus Huber and Stetter 1992 to the genus Sulfuracidifex as Sulfuracidifex metallicus comb. nov.</title>
        <authorList>
            <person name="Itoh T."/>
            <person name="Miura T."/>
            <person name="Sakai H.D."/>
            <person name="Kato S."/>
            <person name="Ohkuma M."/>
            <person name="Takashina T."/>
        </authorList>
    </citation>
    <scope>NUCLEOTIDE SEQUENCE [LARGE SCALE GENOMIC DNA]</scope>
    <source>
        <strain evidence="1 2">IC-006</strain>
    </source>
</reference>
<dbReference type="STRING" id="1294262.GCA_001316085_02591"/>
<dbReference type="OrthoDB" id="34094at2157"/>
<protein>
    <recommendedName>
        <fullName evidence="3">YncE family protein</fullName>
    </recommendedName>
</protein>
<dbReference type="GeneID" id="41716018"/>
<dbReference type="AlphaFoldDB" id="A0A510DXK6"/>
<gene>
    <name evidence="1" type="ORF">IC006_2287</name>
</gene>
<evidence type="ECO:0000313" key="2">
    <source>
        <dbReference type="Proteomes" id="UP000322983"/>
    </source>
</evidence>
<dbReference type="PANTHER" id="PTHR47197">
    <property type="entry name" value="PROTEIN NIRF"/>
    <property type="match status" value="1"/>
</dbReference>
<keyword evidence="2" id="KW-1185">Reference proteome</keyword>
<dbReference type="EMBL" id="AP018929">
    <property type="protein sequence ID" value="BBG24953.1"/>
    <property type="molecule type" value="Genomic_DNA"/>
</dbReference>
<dbReference type="KEGG" id="step:IC006_2287"/>
<organism evidence="1 2">
    <name type="scientific">Sulfuracidifex tepidarius</name>
    <dbReference type="NCBI Taxonomy" id="1294262"/>
    <lineage>
        <taxon>Archaea</taxon>
        <taxon>Thermoproteota</taxon>
        <taxon>Thermoprotei</taxon>
        <taxon>Sulfolobales</taxon>
        <taxon>Sulfolobaceae</taxon>
        <taxon>Sulfuracidifex</taxon>
    </lineage>
</organism>
<proteinExistence type="predicted"/>
<dbReference type="InterPro" id="IPR011048">
    <property type="entry name" value="Haem_d1_sf"/>
</dbReference>
<dbReference type="RefSeq" id="WP_054846548.1">
    <property type="nucleotide sequence ID" value="NZ_AP018929.1"/>
</dbReference>
<sequence>MNYKLILLAGFVVILAVGFGSAYLMLNVPGVSSSHGVSSTPSSPTSPSSSSSSLYFLTLTQKGIAMVINPFSASSFLGFQHVVNISLNVPDQVFYWEEVPYGDTISLNQYVFVPLNNGTVEVFNSTNMKVVDTLSVGDSIGFIGVAYSPHMNRVAIADGPSGVVEVVNAHTLQVEWKDTFASNGKTMYPCDVRWTPDGSYLLVPMKLNDSIVLINSGNGNVNTVKVTSPKSEPYMLSPNVQGTMVAVEFSGNNSVGFYSLPDLSYMGMVRMPSTVVAQRGVFTPNGSYYLEASADSNEVAVISTSSFSVVNTINLPSTSTPGLSGIAIAPGGQYAFTVIHGNVNTGGMIVLISLSSMSVAYQVPLSTAPSFVVPMTGSAENYLVNNVLLPPVTGLHC</sequence>
<evidence type="ECO:0000313" key="1">
    <source>
        <dbReference type="EMBL" id="BBG24953.1"/>
    </source>
</evidence>
<evidence type="ECO:0008006" key="3">
    <source>
        <dbReference type="Google" id="ProtNLM"/>
    </source>
</evidence>
<dbReference type="InterPro" id="IPR051200">
    <property type="entry name" value="Host-pathogen_enzymatic-act"/>
</dbReference>
<dbReference type="SUPFAM" id="SSF51004">
    <property type="entry name" value="C-terminal (heme d1) domain of cytochrome cd1-nitrite reductase"/>
    <property type="match status" value="1"/>
</dbReference>
<dbReference type="Proteomes" id="UP000322983">
    <property type="component" value="Chromosome"/>
</dbReference>
<dbReference type="InterPro" id="IPR015943">
    <property type="entry name" value="WD40/YVTN_repeat-like_dom_sf"/>
</dbReference>